<dbReference type="InterPro" id="IPR055891">
    <property type="entry name" value="DUF7468"/>
</dbReference>
<proteinExistence type="predicted"/>
<sequence length="95" mass="10894">MDLIKNHRKRTMIQTDTKPEVIIPEGAELIDECFYVWETRYGLFSSMTKQGRQMLTGAVRDNVIIMTRFHLKCEQDGTLDNHTIVVSGGGSYKDL</sequence>
<protein>
    <submittedName>
        <fullName evidence="1">Uncharacterized protein</fullName>
    </submittedName>
</protein>
<accession>M4QS58</accession>
<dbReference type="EMBL" id="HQ633071">
    <property type="protein sequence ID" value="AGH31728.1"/>
    <property type="molecule type" value="Genomic_DNA"/>
</dbReference>
<evidence type="ECO:0000313" key="1">
    <source>
        <dbReference type="EMBL" id="AGH31728.1"/>
    </source>
</evidence>
<dbReference type="Pfam" id="PF24272">
    <property type="entry name" value="DUF7468"/>
    <property type="match status" value="1"/>
</dbReference>
<dbReference type="RefSeq" id="YP_007674580.1">
    <property type="nucleotide sequence ID" value="NC_020851.1"/>
</dbReference>
<dbReference type="KEGG" id="vg:15011133"/>
<evidence type="ECO:0000313" key="2">
    <source>
        <dbReference type="Proteomes" id="UP000201252"/>
    </source>
</evidence>
<dbReference type="Proteomes" id="UP000201252">
    <property type="component" value="Segment"/>
</dbReference>
<dbReference type="OrthoDB" id="23947at10239"/>
<dbReference type="GeneID" id="15011133"/>
<reference evidence="1 2" key="1">
    <citation type="submission" date="2010-10" db="EMBL/GenBank/DDBJ databases">
        <title>The Genome Sequence of Synechococcus phage S-SKS1.</title>
        <authorList>
            <consortium name="The Broad Institute Genome Sequencing Platform"/>
            <person name="Henn M.R."/>
            <person name="Clokie M."/>
            <person name="Levin J."/>
            <person name="Malboeuf C."/>
            <person name="Casali M."/>
            <person name="Russ C."/>
            <person name="Lennon N."/>
            <person name="Chapman S.B."/>
            <person name="Erlich R."/>
            <person name="Young S.K."/>
            <person name="Yandava C."/>
            <person name="Zeng Q."/>
            <person name="Alvarado L."/>
            <person name="Anderson S."/>
            <person name="Berlin A."/>
            <person name="Chen Z."/>
            <person name="Freedman E."/>
            <person name="Gellesch M."/>
            <person name="Goldberg J."/>
            <person name="Green L."/>
            <person name="Griggs A."/>
            <person name="Gujja S."/>
            <person name="Heilman E.R."/>
            <person name="Heiman D."/>
            <person name="Hollinger A."/>
            <person name="Howarth C."/>
            <person name="Larson L."/>
            <person name="Mehta T."/>
            <person name="Pearson M."/>
            <person name="Roberts A."/>
            <person name="Ryan E."/>
            <person name="Saif S."/>
            <person name="Shea T."/>
            <person name="Shenoy N."/>
            <person name="Sisk P."/>
            <person name="Stolte C."/>
            <person name="Sykes S."/>
            <person name="White J."/>
            <person name="Haas B."/>
            <person name="Nusbaum C."/>
            <person name="Birren B."/>
        </authorList>
    </citation>
    <scope>NUCLEOTIDE SEQUENCE [LARGE SCALE GENOMIC DNA]</scope>
</reference>
<name>M4QS58_9CAUD</name>
<organism evidence="1 2">
    <name type="scientific">Synechococcus phage S-SKS1</name>
    <dbReference type="NCBI Taxonomy" id="754042"/>
    <lineage>
        <taxon>Viruses</taxon>
        <taxon>Duplodnaviria</taxon>
        <taxon>Heunggongvirae</taxon>
        <taxon>Uroviricota</taxon>
        <taxon>Caudoviricetes</taxon>
        <taxon>Llyrvirus</taxon>
        <taxon>Llyrvirus SSKS1</taxon>
    </lineage>
</organism>
<gene>
    <name evidence="1" type="ORF">SWZG_00222</name>
</gene>
<keyword evidence="2" id="KW-1185">Reference proteome</keyword>